<sequence>MRASADVFELNGRTIAEAVTYVSVLVPVLKVGAAGVIAGGD</sequence>
<gene>
    <name evidence="1" type="ORF">HMPREF0293_0961</name>
</gene>
<comment type="caution">
    <text evidence="1">The sequence shown here is derived from an EMBL/GenBank/DDBJ whole genome shotgun (WGS) entry which is preliminary data.</text>
</comment>
<dbReference type="Proteomes" id="UP000006237">
    <property type="component" value="Unassembled WGS sequence"/>
</dbReference>
<accession>A0ABM9XQX9</accession>
<keyword evidence="2" id="KW-1185">Reference proteome</keyword>
<evidence type="ECO:0000313" key="2">
    <source>
        <dbReference type="Proteomes" id="UP000006237"/>
    </source>
</evidence>
<proteinExistence type="predicted"/>
<evidence type="ECO:0000313" key="1">
    <source>
        <dbReference type="EMBL" id="EEI63582.1"/>
    </source>
</evidence>
<protein>
    <submittedName>
        <fullName evidence="1">Uncharacterized protein</fullName>
    </submittedName>
</protein>
<organism evidence="1 2">
    <name type="scientific">Corynebacterium glucuronolyticum ATCC 51866</name>
    <dbReference type="NCBI Taxonomy" id="548478"/>
    <lineage>
        <taxon>Bacteria</taxon>
        <taxon>Bacillati</taxon>
        <taxon>Actinomycetota</taxon>
        <taxon>Actinomycetes</taxon>
        <taxon>Mycobacteriales</taxon>
        <taxon>Corynebacteriaceae</taxon>
        <taxon>Corynebacterium</taxon>
    </lineage>
</organism>
<reference evidence="1 2" key="1">
    <citation type="submission" date="2009-01" db="EMBL/GenBank/DDBJ databases">
        <authorList>
            <person name="Qin X."/>
            <person name="Bachman B."/>
            <person name="Battles P."/>
            <person name="Bell A."/>
            <person name="Bess C."/>
            <person name="Bickham C."/>
            <person name="Chaboub L."/>
            <person name="Chen D."/>
            <person name="Coyle M."/>
            <person name="Deiros D.R."/>
            <person name="Dinh H."/>
            <person name="Forbes L."/>
            <person name="Fowler G."/>
            <person name="Francisco L."/>
            <person name="Fu Q."/>
            <person name="Gubbala S."/>
            <person name="Hale W."/>
            <person name="Han Y."/>
            <person name="Hemphill L."/>
            <person name="Highlander S.K."/>
            <person name="Hirani K."/>
            <person name="Hogues M."/>
            <person name="Jackson L."/>
            <person name="Jakkamsetti A."/>
            <person name="Javaid M."/>
            <person name="Jiang H."/>
            <person name="Korchina V."/>
            <person name="Kovar C."/>
            <person name="Lara F."/>
            <person name="Lee S."/>
            <person name="Mata R."/>
            <person name="Mathew T."/>
            <person name="Moen C."/>
            <person name="Morales K."/>
            <person name="Munidasa M."/>
            <person name="Nazareth L."/>
            <person name="Ngo R."/>
            <person name="Nguyen L."/>
            <person name="Okwuonu G."/>
            <person name="Ongeri F."/>
            <person name="Patil S."/>
            <person name="Petrosino J."/>
            <person name="Pham C."/>
            <person name="Pham P."/>
            <person name="Pu L.-L."/>
            <person name="Puazo M."/>
            <person name="Raj R."/>
            <person name="Reid J."/>
            <person name="Rouhana J."/>
            <person name="Saada N."/>
            <person name="Shang Y."/>
            <person name="Simmons D."/>
            <person name="Thornton R."/>
            <person name="Warren J."/>
            <person name="Weissenberger G."/>
            <person name="Zhang J."/>
            <person name="Zhang L."/>
            <person name="Zhou C."/>
            <person name="Zhu D."/>
            <person name="Muzny D."/>
            <person name="Worley K."/>
            <person name="Gibbs R."/>
        </authorList>
    </citation>
    <scope>NUCLEOTIDE SEQUENCE [LARGE SCALE GENOMIC DNA]</scope>
    <source>
        <strain evidence="1 2">ATCC 51866</strain>
    </source>
</reference>
<dbReference type="EMBL" id="ACHF01000026">
    <property type="protein sequence ID" value="EEI63582.1"/>
    <property type="molecule type" value="Genomic_DNA"/>
</dbReference>
<name>A0ABM9XQX9_9CORY</name>